<proteinExistence type="predicted"/>
<protein>
    <submittedName>
        <fullName evidence="1">Uncharacterized protein</fullName>
    </submittedName>
</protein>
<keyword evidence="2" id="KW-1185">Reference proteome</keyword>
<gene>
    <name evidence="1" type="ORF">GV827_09980</name>
</gene>
<evidence type="ECO:0000313" key="1">
    <source>
        <dbReference type="EMBL" id="NEK22735.1"/>
    </source>
</evidence>
<dbReference type="AlphaFoldDB" id="A0A6P0CC86"/>
<accession>A0A6P0CC86</accession>
<dbReference type="EMBL" id="JAABNT010000005">
    <property type="protein sequence ID" value="NEK22735.1"/>
    <property type="molecule type" value="Genomic_DNA"/>
</dbReference>
<sequence length="71" mass="8461">MTTHDLKAKAAHLEQMFENTQPEDRLKLRPEVQRVIQTLAAHHQPIPLRLRQIERKLEEEAFDDMFENMPV</sequence>
<reference evidence="1 2" key="1">
    <citation type="submission" date="2020-01" db="EMBL/GenBank/DDBJ databases">
        <title>Sulfitobacter sediminilitoris sp. nov., isolated from a tidal flat.</title>
        <authorList>
            <person name="Park S."/>
            <person name="Yoon J.-H."/>
        </authorList>
    </citation>
    <scope>NUCLEOTIDE SEQUENCE [LARGE SCALE GENOMIC DNA]</scope>
    <source>
        <strain evidence="1 2">JBTF-M27</strain>
    </source>
</reference>
<dbReference type="RefSeq" id="WP_164353664.1">
    <property type="nucleotide sequence ID" value="NZ_JAABNT010000005.1"/>
</dbReference>
<organism evidence="1 2">
    <name type="scientific">Sulfitobacter sediminilitoris</name>
    <dbReference type="NCBI Taxonomy" id="2698830"/>
    <lineage>
        <taxon>Bacteria</taxon>
        <taxon>Pseudomonadati</taxon>
        <taxon>Pseudomonadota</taxon>
        <taxon>Alphaproteobacteria</taxon>
        <taxon>Rhodobacterales</taxon>
        <taxon>Roseobacteraceae</taxon>
        <taxon>Sulfitobacter</taxon>
    </lineage>
</organism>
<dbReference type="Proteomes" id="UP000468591">
    <property type="component" value="Unassembled WGS sequence"/>
</dbReference>
<evidence type="ECO:0000313" key="2">
    <source>
        <dbReference type="Proteomes" id="UP000468591"/>
    </source>
</evidence>
<comment type="caution">
    <text evidence="1">The sequence shown here is derived from an EMBL/GenBank/DDBJ whole genome shotgun (WGS) entry which is preliminary data.</text>
</comment>
<name>A0A6P0CC86_9RHOB</name>